<dbReference type="GO" id="GO:0016020">
    <property type="term" value="C:membrane"/>
    <property type="evidence" value="ECO:0007669"/>
    <property type="project" value="UniProtKB-SubCell"/>
</dbReference>
<dbReference type="Proteomes" id="UP001596368">
    <property type="component" value="Unassembled WGS sequence"/>
</dbReference>
<dbReference type="InterPro" id="IPR006153">
    <property type="entry name" value="Cation/H_exchanger_TM"/>
</dbReference>
<evidence type="ECO:0000256" key="4">
    <source>
        <dbReference type="ARBA" id="ARBA00022692"/>
    </source>
</evidence>
<evidence type="ECO:0000313" key="10">
    <source>
        <dbReference type="EMBL" id="MFC7137162.1"/>
    </source>
</evidence>
<feature type="transmembrane region" description="Helical" evidence="8">
    <location>
        <begin position="6"/>
        <end position="35"/>
    </location>
</feature>
<evidence type="ECO:0000259" key="9">
    <source>
        <dbReference type="Pfam" id="PF00999"/>
    </source>
</evidence>
<reference evidence="10 11" key="1">
    <citation type="journal article" date="2019" name="Int. J. Syst. Evol. Microbiol.">
        <title>The Global Catalogue of Microorganisms (GCM) 10K type strain sequencing project: providing services to taxonomists for standard genome sequencing and annotation.</title>
        <authorList>
            <consortium name="The Broad Institute Genomics Platform"/>
            <consortium name="The Broad Institute Genome Sequencing Center for Infectious Disease"/>
            <person name="Wu L."/>
            <person name="Ma J."/>
        </authorList>
    </citation>
    <scope>NUCLEOTIDE SEQUENCE [LARGE SCALE GENOMIC DNA]</scope>
    <source>
        <strain evidence="10 11">DT92</strain>
    </source>
</reference>
<evidence type="ECO:0000256" key="7">
    <source>
        <dbReference type="SAM" id="MobiDB-lite"/>
    </source>
</evidence>
<comment type="similarity">
    <text evidence="2">Belongs to the monovalent cation:proton antiporter 2 (CPA2) transporter (TC 2.A.37) family.</text>
</comment>
<keyword evidence="4 8" id="KW-0812">Transmembrane</keyword>
<comment type="caution">
    <text evidence="10">The sequence shown here is derived from an EMBL/GenBank/DDBJ whole genome shotgun (WGS) entry which is preliminary data.</text>
</comment>
<keyword evidence="11" id="KW-1185">Reference proteome</keyword>
<gene>
    <name evidence="10" type="ORF">ACFQRB_13335</name>
</gene>
<evidence type="ECO:0000256" key="8">
    <source>
        <dbReference type="SAM" id="Phobius"/>
    </source>
</evidence>
<proteinExistence type="inferred from homology"/>
<accession>A0ABD5XVG3</accession>
<dbReference type="PANTHER" id="PTHR42751:SF4">
    <property type="entry name" value="K(+)_H(+) ANTIPORTER SUBUNIT KHTU"/>
    <property type="match status" value="1"/>
</dbReference>
<dbReference type="Pfam" id="PF00999">
    <property type="entry name" value="Na_H_Exchanger"/>
    <property type="match status" value="1"/>
</dbReference>
<comment type="subcellular location">
    <subcellularLocation>
        <location evidence="1">Membrane</location>
        <topology evidence="1">Multi-pass membrane protein</topology>
    </subcellularLocation>
</comment>
<dbReference type="AlphaFoldDB" id="A0ABD5XVG3"/>
<feature type="transmembrane region" description="Helical" evidence="8">
    <location>
        <begin position="47"/>
        <end position="66"/>
    </location>
</feature>
<dbReference type="PANTHER" id="PTHR42751">
    <property type="entry name" value="SODIUM/HYDROGEN EXCHANGER FAMILY/TRKA DOMAIN PROTEIN"/>
    <property type="match status" value="1"/>
</dbReference>
<name>A0ABD5XVG3_9EURY</name>
<sequence>MFSLGVVGLGAAVAGAGLAVGVSEAVAAFVVGTAFGRTHHAARIERLLAPVRDLFAAVFFLAIGLATDPRLLTATAGIVAVATVVTVSGQLVSGSLAGLAYGLDRRRAVRVGCALAPRGSSRWSSRRSSPRPARPRRSGRRSPRSPSATSS</sequence>
<evidence type="ECO:0000256" key="3">
    <source>
        <dbReference type="ARBA" id="ARBA00022448"/>
    </source>
</evidence>
<protein>
    <submittedName>
        <fullName evidence="10">Cation:proton antiporter</fullName>
    </submittedName>
</protein>
<feature type="domain" description="Cation/H+ exchanger transmembrane" evidence="9">
    <location>
        <begin position="4"/>
        <end position="120"/>
    </location>
</feature>
<feature type="compositionally biased region" description="Basic residues" evidence="7">
    <location>
        <begin position="124"/>
        <end position="143"/>
    </location>
</feature>
<dbReference type="Gene3D" id="1.20.1530.20">
    <property type="match status" value="1"/>
</dbReference>
<keyword evidence="6 8" id="KW-0472">Membrane</keyword>
<keyword evidence="3" id="KW-0813">Transport</keyword>
<evidence type="ECO:0000313" key="11">
    <source>
        <dbReference type="Proteomes" id="UP001596368"/>
    </source>
</evidence>
<dbReference type="EMBL" id="JBHSZG010000001">
    <property type="protein sequence ID" value="MFC7137162.1"/>
    <property type="molecule type" value="Genomic_DNA"/>
</dbReference>
<feature type="transmembrane region" description="Helical" evidence="8">
    <location>
        <begin position="78"/>
        <end position="101"/>
    </location>
</feature>
<evidence type="ECO:0000256" key="2">
    <source>
        <dbReference type="ARBA" id="ARBA00005551"/>
    </source>
</evidence>
<evidence type="ECO:0000256" key="1">
    <source>
        <dbReference type="ARBA" id="ARBA00004141"/>
    </source>
</evidence>
<evidence type="ECO:0000256" key="6">
    <source>
        <dbReference type="ARBA" id="ARBA00023136"/>
    </source>
</evidence>
<keyword evidence="5 8" id="KW-1133">Transmembrane helix</keyword>
<evidence type="ECO:0000256" key="5">
    <source>
        <dbReference type="ARBA" id="ARBA00022989"/>
    </source>
</evidence>
<feature type="region of interest" description="Disordered" evidence="7">
    <location>
        <begin position="118"/>
        <end position="151"/>
    </location>
</feature>
<dbReference type="InterPro" id="IPR038770">
    <property type="entry name" value="Na+/solute_symporter_sf"/>
</dbReference>
<organism evidence="10 11">
    <name type="scientific">Halobaculum litoreum</name>
    <dbReference type="NCBI Taxonomy" id="3031998"/>
    <lineage>
        <taxon>Archaea</taxon>
        <taxon>Methanobacteriati</taxon>
        <taxon>Methanobacteriota</taxon>
        <taxon>Stenosarchaea group</taxon>
        <taxon>Halobacteria</taxon>
        <taxon>Halobacteriales</taxon>
        <taxon>Haloferacaceae</taxon>
        <taxon>Halobaculum</taxon>
    </lineage>
</organism>